<name>A0A2N5V0U6_9BASI</name>
<evidence type="ECO:0000313" key="2">
    <source>
        <dbReference type="Proteomes" id="UP000235388"/>
    </source>
</evidence>
<comment type="caution">
    <text evidence="1">The sequence shown here is derived from an EMBL/GenBank/DDBJ whole genome shotgun (WGS) entry which is preliminary data.</text>
</comment>
<reference evidence="1 2" key="1">
    <citation type="submission" date="2017-11" db="EMBL/GenBank/DDBJ databases">
        <title>De novo assembly and phasing of dikaryotic genomes from two isolates of Puccinia coronata f. sp. avenae, the causal agent of oat crown rust.</title>
        <authorList>
            <person name="Miller M.E."/>
            <person name="Zhang Y."/>
            <person name="Omidvar V."/>
            <person name="Sperschneider J."/>
            <person name="Schwessinger B."/>
            <person name="Raley C."/>
            <person name="Palmer J.M."/>
            <person name="Garnica D."/>
            <person name="Upadhyaya N."/>
            <person name="Rathjen J."/>
            <person name="Taylor J.M."/>
            <person name="Park R.F."/>
            <person name="Dodds P.N."/>
            <person name="Hirsch C.D."/>
            <person name="Kianian S.F."/>
            <person name="Figueroa M."/>
        </authorList>
    </citation>
    <scope>NUCLEOTIDE SEQUENCE [LARGE SCALE GENOMIC DNA]</scope>
    <source>
        <strain evidence="1">12NC29</strain>
    </source>
</reference>
<organism evidence="1 2">
    <name type="scientific">Puccinia coronata f. sp. avenae</name>
    <dbReference type="NCBI Taxonomy" id="200324"/>
    <lineage>
        <taxon>Eukaryota</taxon>
        <taxon>Fungi</taxon>
        <taxon>Dikarya</taxon>
        <taxon>Basidiomycota</taxon>
        <taxon>Pucciniomycotina</taxon>
        <taxon>Pucciniomycetes</taxon>
        <taxon>Pucciniales</taxon>
        <taxon>Pucciniaceae</taxon>
        <taxon>Puccinia</taxon>
    </lineage>
</organism>
<proteinExistence type="predicted"/>
<sequence>MPHAYKWREDGRLGVRPGRTGMLAMHACLEGVQALHALRTGVHGWHTCPARLTVPSGTLIRVPSGTLIRVPSGTLIRVPSGTLIRVPFGYTMVGKAFFEVALRIGVLPLRYGAVETVLQECAGCFNGNMTDEVAASWTLEDPVPAPTFLTANVGAGTGWEKYAAITLYSRYYIQHKLGSCMDEIARLEFQLRTRL</sequence>
<keyword evidence="2" id="KW-1185">Reference proteome</keyword>
<gene>
    <name evidence="1" type="ORF">PCANC_10833</name>
</gene>
<dbReference type="AlphaFoldDB" id="A0A2N5V0U6"/>
<evidence type="ECO:0000313" key="1">
    <source>
        <dbReference type="EMBL" id="PLW43628.1"/>
    </source>
</evidence>
<dbReference type="Proteomes" id="UP000235388">
    <property type="component" value="Unassembled WGS sequence"/>
</dbReference>
<dbReference type="EMBL" id="PGCJ01000145">
    <property type="protein sequence ID" value="PLW43628.1"/>
    <property type="molecule type" value="Genomic_DNA"/>
</dbReference>
<protein>
    <submittedName>
        <fullName evidence="1">Uncharacterized protein</fullName>
    </submittedName>
</protein>
<accession>A0A2N5V0U6</accession>